<dbReference type="AlphaFoldDB" id="A0A1D2A9E2"/>
<dbReference type="InterPro" id="IPR003226">
    <property type="entry name" value="MYG1_exonuclease"/>
</dbReference>
<dbReference type="EMBL" id="GDKF01002824">
    <property type="protein sequence ID" value="JAT75798.1"/>
    <property type="molecule type" value="Transcribed_RNA"/>
</dbReference>
<proteinExistence type="inferred from homology"/>
<feature type="non-terminal residue" evidence="2">
    <location>
        <position position="1"/>
    </location>
</feature>
<dbReference type="GO" id="GO:0005737">
    <property type="term" value="C:cytoplasm"/>
    <property type="evidence" value="ECO:0007669"/>
    <property type="project" value="TreeGrafter"/>
</dbReference>
<gene>
    <name evidence="2" type="ORF">g.3734</name>
</gene>
<organism evidence="2">
    <name type="scientific">Auxenochlorella protothecoides</name>
    <name type="common">Green microalga</name>
    <name type="synonym">Chlorella protothecoides</name>
    <dbReference type="NCBI Taxonomy" id="3075"/>
    <lineage>
        <taxon>Eukaryota</taxon>
        <taxon>Viridiplantae</taxon>
        <taxon>Chlorophyta</taxon>
        <taxon>core chlorophytes</taxon>
        <taxon>Trebouxiophyceae</taxon>
        <taxon>Chlorellales</taxon>
        <taxon>Chlorellaceae</taxon>
        <taxon>Auxenochlorella</taxon>
    </lineage>
</organism>
<accession>A0A1D2A9E2</accession>
<evidence type="ECO:0008006" key="3">
    <source>
        <dbReference type="Google" id="ProtNLM"/>
    </source>
</evidence>
<dbReference type="Pfam" id="PF03690">
    <property type="entry name" value="MYG1_exonuc"/>
    <property type="match status" value="1"/>
</dbReference>
<protein>
    <recommendedName>
        <fullName evidence="3">Metal-dependent protein hydrolase</fullName>
    </recommendedName>
</protein>
<name>A0A1D2A9E2_AUXPR</name>
<comment type="similarity">
    <text evidence="1">Belongs to the MYG1 family.</text>
</comment>
<evidence type="ECO:0000256" key="1">
    <source>
        <dbReference type="ARBA" id="ARBA00010105"/>
    </source>
</evidence>
<sequence length="404" mass="44692">DLVCSGSGVPEWDTSAMCPIPIKDRRTVMSVLTIFLHLPRPYLSSIVIQRMRGIFLRHCATAASAVAKQMSSGKRAKMVRIGTHSGSFHCDEALGCFILRQTADFKDAEIVRSRDTETLAGLDVVIDVGGVYDPATARYDHHQRDFKEVFGHGFTTKLSSAGLVYKHYGREVVAGVMGLDASHPDVETVYLAVYKKFMEAVDAIDNGINQWDAEGPPKYISRTDLGSRVAGLNPFWNDEDQSAERLMEQFLKAVELTGSEFLDSINYHSKVWLPGRSYVVEALAERKAADPSGRIIVLRHFCPWKEHLYDLEAEQGIEGQILYVLYEDDREKKWRIQAVSQSPGSFESRHALPAAWRGLRDEELSKSSGVPGGVFVHASGFIGGAATEEGVLAMARLALPAQES</sequence>
<reference evidence="2" key="1">
    <citation type="submission" date="2015-08" db="EMBL/GenBank/DDBJ databases">
        <authorList>
            <person name="Babu N.S."/>
            <person name="Beckwith C.J."/>
            <person name="Beseler K.G."/>
            <person name="Brison A."/>
            <person name="Carone J.V."/>
            <person name="Caskin T.P."/>
            <person name="Diamond M."/>
            <person name="Durham M.E."/>
            <person name="Foxe J.M."/>
            <person name="Go M."/>
            <person name="Henderson B.A."/>
            <person name="Jones I.B."/>
            <person name="McGettigan J.A."/>
            <person name="Micheletti S.J."/>
            <person name="Nasrallah M.E."/>
            <person name="Ortiz D."/>
            <person name="Piller C.R."/>
            <person name="Privatt S.R."/>
            <person name="Schneider S.L."/>
            <person name="Sharp S."/>
            <person name="Smith T.C."/>
            <person name="Stanton J.D."/>
            <person name="Ullery H.E."/>
            <person name="Wilson R.J."/>
            <person name="Serrano M.G."/>
            <person name="Buck G."/>
            <person name="Lee V."/>
            <person name="Wang Y."/>
            <person name="Carvalho R."/>
            <person name="Voegtly L."/>
            <person name="Shi R."/>
            <person name="Duckworth R."/>
            <person name="Johnson A."/>
            <person name="Loviza R."/>
            <person name="Walstead R."/>
            <person name="Shah Z."/>
            <person name="Kiflezghi M."/>
            <person name="Wade K."/>
            <person name="Ball S.L."/>
            <person name="Bradley K.W."/>
            <person name="Asai D.J."/>
            <person name="Bowman C.A."/>
            <person name="Russell D.A."/>
            <person name="Pope W.H."/>
            <person name="Jacobs-Sera D."/>
            <person name="Hendrix R.W."/>
            <person name="Hatfull G.F."/>
        </authorList>
    </citation>
    <scope>NUCLEOTIDE SEQUENCE</scope>
</reference>
<evidence type="ECO:0000313" key="2">
    <source>
        <dbReference type="EMBL" id="JAT75798.1"/>
    </source>
</evidence>
<dbReference type="PANTHER" id="PTHR11215:SF1">
    <property type="entry name" value="MYG1 EXONUCLEASE"/>
    <property type="match status" value="1"/>
</dbReference>
<dbReference type="GO" id="GO:0005634">
    <property type="term" value="C:nucleus"/>
    <property type="evidence" value="ECO:0007669"/>
    <property type="project" value="TreeGrafter"/>
</dbReference>
<dbReference type="PANTHER" id="PTHR11215">
    <property type="entry name" value="METAL DEPENDENT HYDROLASE - RELATED"/>
    <property type="match status" value="1"/>
</dbReference>